<reference evidence="2 3" key="1">
    <citation type="journal article" date="2011" name="BMC Genomics">
        <title>Comparative genome analysis and genome-guided physiological analysis of Roseobacter litoralis.</title>
        <authorList>
            <person name="Kalhoefer D."/>
            <person name="Thole S."/>
            <person name="Voget S."/>
            <person name="Lehmann R."/>
            <person name="Liesegang H."/>
            <person name="Wollher A."/>
            <person name="Daniel R."/>
            <person name="Simon M."/>
            <person name="Brinkhoff T."/>
        </authorList>
    </citation>
    <scope>NUCLEOTIDE SEQUENCE [LARGE SCALE GENOMIC DNA]</scope>
    <source>
        <strain evidence="3">ATCC 49566 / DSM 6996 / JCM 21268 / NBRC 15278 / OCh 149</strain>
    </source>
</reference>
<keyword evidence="1" id="KW-0732">Signal</keyword>
<dbReference type="PIRSF" id="PIRSF028101">
    <property type="entry name" value="UCP028101"/>
    <property type="match status" value="1"/>
</dbReference>
<dbReference type="InterPro" id="IPR015943">
    <property type="entry name" value="WD40/YVTN_repeat-like_dom_sf"/>
</dbReference>
<dbReference type="HOGENOM" id="CLU_047398_0_0_5"/>
<dbReference type="AlphaFoldDB" id="F7ZC95"/>
<dbReference type="SUPFAM" id="SSF63829">
    <property type="entry name" value="Calcium-dependent phosphotriesterase"/>
    <property type="match status" value="1"/>
</dbReference>
<dbReference type="Proteomes" id="UP000001353">
    <property type="component" value="Chromosome"/>
</dbReference>
<evidence type="ECO:0008006" key="4">
    <source>
        <dbReference type="Google" id="ProtNLM"/>
    </source>
</evidence>
<dbReference type="Pfam" id="PF07433">
    <property type="entry name" value="DUF1513"/>
    <property type="match status" value="1"/>
</dbReference>
<dbReference type="KEGG" id="rli:RLO149_c037550"/>
<protein>
    <recommendedName>
        <fullName evidence="4">Twin-arginine translocation pathway signal</fullName>
    </recommendedName>
</protein>
<dbReference type="STRING" id="391595.RLO149_c037550"/>
<evidence type="ECO:0000256" key="1">
    <source>
        <dbReference type="SAM" id="SignalP"/>
    </source>
</evidence>
<dbReference type="InterPro" id="IPR006311">
    <property type="entry name" value="TAT_signal"/>
</dbReference>
<dbReference type="PROSITE" id="PS51318">
    <property type="entry name" value="TAT"/>
    <property type="match status" value="1"/>
</dbReference>
<organism evidence="2 3">
    <name type="scientific">Roseobacter litoralis (strain ATCC 49566 / DSM 6996 / JCM 21268 / NBRC 15278 / OCh 149)</name>
    <dbReference type="NCBI Taxonomy" id="391595"/>
    <lineage>
        <taxon>Bacteria</taxon>
        <taxon>Pseudomonadati</taxon>
        <taxon>Pseudomonadota</taxon>
        <taxon>Alphaproteobacteria</taxon>
        <taxon>Rhodobacterales</taxon>
        <taxon>Roseobacteraceae</taxon>
        <taxon>Roseobacter</taxon>
    </lineage>
</organism>
<dbReference type="RefSeq" id="WP_013963551.1">
    <property type="nucleotide sequence ID" value="NC_015730.1"/>
</dbReference>
<dbReference type="Gene3D" id="2.130.10.10">
    <property type="entry name" value="YVTN repeat-like/Quinoprotein amine dehydrogenase"/>
    <property type="match status" value="1"/>
</dbReference>
<proteinExistence type="predicted"/>
<feature type="chain" id="PRO_5003366623" description="Twin-arginine translocation pathway signal" evidence="1">
    <location>
        <begin position="24"/>
        <end position="357"/>
    </location>
</feature>
<gene>
    <name evidence="2" type="ordered locus">RLO149_c037550</name>
</gene>
<dbReference type="EMBL" id="CP002623">
    <property type="protein sequence ID" value="AEI95668.1"/>
    <property type="molecule type" value="Genomic_DNA"/>
</dbReference>
<sequence length="357" mass="37018">MTSRRQFMAGMALASVAPSLTWAAVGNPVAITAAMATDGTFLIVGLTAAGEIAFRQPLPARGHAAAAHPHLAEAVAIARRPGTFAKVVDCATGDMRQTITAPANHHFYGHAAFSPDGEMLFTTEQDIVSGQGRIGVWARAGRYKRVDEFASGGIGPHEILTLPSGNLAVANGGIRTHPDTGREKLNLDTMQPNLSIFSPSGGLIDVATVPAAIHQNSLRHIAATADGTIVCGFQWQGDPFAAPPLVAFYKGSGELVPAQFSDGATHGLDGYIGSVCTLGQGGFAASAPRGGCVLTFDETGAQMATHRATDVCGVTSFPQGGSLATDGFGNVFDLEMNELRVKNTHGLAFDNHLVSLS</sequence>
<evidence type="ECO:0000313" key="2">
    <source>
        <dbReference type="EMBL" id="AEI95668.1"/>
    </source>
</evidence>
<evidence type="ECO:0000313" key="3">
    <source>
        <dbReference type="Proteomes" id="UP000001353"/>
    </source>
</evidence>
<dbReference type="OrthoDB" id="5624218at2"/>
<keyword evidence="3" id="KW-1185">Reference proteome</keyword>
<feature type="signal peptide" evidence="1">
    <location>
        <begin position="1"/>
        <end position="23"/>
    </location>
</feature>
<accession>F7ZC95</accession>
<dbReference type="InterPro" id="IPR008311">
    <property type="entry name" value="UCP028101"/>
</dbReference>
<name>F7ZC95_ROSLO</name>
<dbReference type="eggNOG" id="COG3490">
    <property type="taxonomic scope" value="Bacteria"/>
</dbReference>